<dbReference type="EMBL" id="BMAO01008222">
    <property type="protein sequence ID" value="GFR21828.1"/>
    <property type="molecule type" value="Genomic_DNA"/>
</dbReference>
<feature type="domain" description="Integrase catalytic" evidence="2">
    <location>
        <begin position="129"/>
        <end position="300"/>
    </location>
</feature>
<evidence type="ECO:0000259" key="1">
    <source>
        <dbReference type="PROSITE" id="PS50013"/>
    </source>
</evidence>
<sequence>MVREPKPPVRMTIEEEIPKEKSAEVAERNISEDPIVRDIILSVPANFQKFIPAIVEKLKTRSYSWNELGELITDNKAVKHSNVIDLFSYLMRNVKKGLEPHGFAVFWKAINEIKIPTRWIGNQKLVQNLGGVPYKFLRRATLSYGINELWQCDLVDLKHLGKHNNGFRYLLTVIDVFSKYARVSALKMKTAEAVKNAFENLFQQAKPKNIQTDKGSEFYNSQLKSLFQRHSINHYSAEGDHKASVVERFNRTLKNKMFRVFTYINSYKYVDILHLLVKSYNNTEHRSINMAPSQVTREIEPQIFKKLYGFLEKNPKVILNKGDLVRISKANKTFRRGYLPGWSDEVFRVTKVYFSHPTTFELQDLKSEAIKGRFYAEELQKISKRSDDYWRIEKVLKTKGIGRKKEYYVKWQGFDERFNSWVKEAWIRCMGSWFIRNICSAKTWFNIGNHNNKYSITYEETKIIEKDYAEYDIRVKIEQGTAEADVIEEINQSIEEKCGHFVAFSLDRKNINVHIAPNYELHLTAANAPRLLTMLNLPREDRIIRMSESFVFRKPSKTNKDNHLKIIARNLKRHFIIRTTRFNHKYTDLENMHHVLFQHINFNLMQTGIGGAADFIFDFKENKVEITVQKNVELELRLLYAPLFMRMLSLTKDIVLKGKSMHVLQKIDRPPLNEYFCVSITDKPTVPEKVEKTEHLQLEVGFYKNAEQLFSSFKHLDFNLLANKKVKIHIPDTSAVTFQDGLKDLLGLKQSTLHGGTHISDYQLELDGGITEIYVYTDIIESHFVGDTIAPLLRIIPVMPTKEDQIVINYQRPLYFPLRQNYIDCIEVELKSNSGDGIIFTSGKSPLVLSFRRRIV</sequence>
<feature type="domain" description="Chromo" evidence="1">
    <location>
        <begin position="390"/>
        <end position="429"/>
    </location>
</feature>
<dbReference type="Pfam" id="PF00665">
    <property type="entry name" value="rve"/>
    <property type="match status" value="1"/>
</dbReference>
<dbReference type="OrthoDB" id="7680611at2759"/>
<dbReference type="SMART" id="SM00298">
    <property type="entry name" value="CHROMO"/>
    <property type="match status" value="1"/>
</dbReference>
<dbReference type="PANTHER" id="PTHR46585">
    <property type="entry name" value="INTEGRASE CORE DOMAIN CONTAINING PROTEIN"/>
    <property type="match status" value="1"/>
</dbReference>
<dbReference type="InterPro" id="IPR016197">
    <property type="entry name" value="Chromo-like_dom_sf"/>
</dbReference>
<evidence type="ECO:0000313" key="4">
    <source>
        <dbReference type="Proteomes" id="UP000887116"/>
    </source>
</evidence>
<dbReference type="PROSITE" id="PS50994">
    <property type="entry name" value="INTEGRASE"/>
    <property type="match status" value="1"/>
</dbReference>
<dbReference type="PROSITE" id="PS50013">
    <property type="entry name" value="CHROMO_2"/>
    <property type="match status" value="1"/>
</dbReference>
<dbReference type="Gene3D" id="3.30.420.10">
    <property type="entry name" value="Ribonuclease H-like superfamily/Ribonuclease H"/>
    <property type="match status" value="1"/>
</dbReference>
<proteinExistence type="predicted"/>
<organism evidence="3 4">
    <name type="scientific">Trichonephila clavata</name>
    <name type="common">Joro spider</name>
    <name type="synonym">Nephila clavata</name>
    <dbReference type="NCBI Taxonomy" id="2740835"/>
    <lineage>
        <taxon>Eukaryota</taxon>
        <taxon>Metazoa</taxon>
        <taxon>Ecdysozoa</taxon>
        <taxon>Arthropoda</taxon>
        <taxon>Chelicerata</taxon>
        <taxon>Arachnida</taxon>
        <taxon>Araneae</taxon>
        <taxon>Araneomorphae</taxon>
        <taxon>Entelegynae</taxon>
        <taxon>Araneoidea</taxon>
        <taxon>Nephilidae</taxon>
        <taxon>Trichonephila</taxon>
    </lineage>
</organism>
<dbReference type="SUPFAM" id="SSF53098">
    <property type="entry name" value="Ribonuclease H-like"/>
    <property type="match status" value="1"/>
</dbReference>
<dbReference type="GO" id="GO:0003676">
    <property type="term" value="F:nucleic acid binding"/>
    <property type="evidence" value="ECO:0007669"/>
    <property type="project" value="InterPro"/>
</dbReference>
<evidence type="ECO:0000259" key="2">
    <source>
        <dbReference type="PROSITE" id="PS50994"/>
    </source>
</evidence>
<gene>
    <name evidence="3" type="primary">F54H12.3_52</name>
    <name evidence="3" type="ORF">TNCT_431861</name>
</gene>
<dbReference type="InterPro" id="IPR000953">
    <property type="entry name" value="Chromo/chromo_shadow_dom"/>
</dbReference>
<keyword evidence="4" id="KW-1185">Reference proteome</keyword>
<dbReference type="PANTHER" id="PTHR46585:SF1">
    <property type="entry name" value="CHROMO DOMAIN-CONTAINING PROTEIN"/>
    <property type="match status" value="1"/>
</dbReference>
<name>A0A8X6HFG8_TRICU</name>
<dbReference type="InterPro" id="IPR001584">
    <property type="entry name" value="Integrase_cat-core"/>
</dbReference>
<dbReference type="AlphaFoldDB" id="A0A8X6HFG8"/>
<dbReference type="InterPro" id="IPR012337">
    <property type="entry name" value="RNaseH-like_sf"/>
</dbReference>
<dbReference type="InterPro" id="IPR036397">
    <property type="entry name" value="RNaseH_sf"/>
</dbReference>
<dbReference type="CDD" id="cd00024">
    <property type="entry name" value="CD_CSD"/>
    <property type="match status" value="1"/>
</dbReference>
<dbReference type="Gene3D" id="2.40.50.40">
    <property type="match status" value="1"/>
</dbReference>
<dbReference type="Proteomes" id="UP000887116">
    <property type="component" value="Unassembled WGS sequence"/>
</dbReference>
<evidence type="ECO:0000313" key="3">
    <source>
        <dbReference type="EMBL" id="GFR21828.1"/>
    </source>
</evidence>
<dbReference type="GO" id="GO:0005694">
    <property type="term" value="C:chromosome"/>
    <property type="evidence" value="ECO:0007669"/>
    <property type="project" value="UniProtKB-ARBA"/>
</dbReference>
<protein>
    <submittedName>
        <fullName evidence="3">Uncharacterized transposon-derived protein F54H12.3</fullName>
    </submittedName>
</protein>
<dbReference type="Pfam" id="PF11717">
    <property type="entry name" value="Tudor-knot"/>
    <property type="match status" value="1"/>
</dbReference>
<comment type="caution">
    <text evidence="3">The sequence shown here is derived from an EMBL/GenBank/DDBJ whole genome shotgun (WGS) entry which is preliminary data.</text>
</comment>
<dbReference type="GO" id="GO:0015074">
    <property type="term" value="P:DNA integration"/>
    <property type="evidence" value="ECO:0007669"/>
    <property type="project" value="InterPro"/>
</dbReference>
<dbReference type="InterPro" id="IPR025995">
    <property type="entry name" value="Tudor-knot"/>
</dbReference>
<reference evidence="3" key="1">
    <citation type="submission" date="2020-07" db="EMBL/GenBank/DDBJ databases">
        <title>Multicomponent nature underlies the extraordinary mechanical properties of spider dragline silk.</title>
        <authorList>
            <person name="Kono N."/>
            <person name="Nakamura H."/>
            <person name="Mori M."/>
            <person name="Yoshida Y."/>
            <person name="Ohtoshi R."/>
            <person name="Malay A.D."/>
            <person name="Moran D.A.P."/>
            <person name="Tomita M."/>
            <person name="Numata K."/>
            <person name="Arakawa K."/>
        </authorList>
    </citation>
    <scope>NUCLEOTIDE SEQUENCE</scope>
</reference>
<accession>A0A8X6HFG8</accession>
<dbReference type="SUPFAM" id="SSF54160">
    <property type="entry name" value="Chromo domain-like"/>
    <property type="match status" value="1"/>
</dbReference>